<dbReference type="EMBL" id="AYYY01000020">
    <property type="protein sequence ID" value="KRM61852.1"/>
    <property type="molecule type" value="Genomic_DNA"/>
</dbReference>
<evidence type="ECO:0000313" key="4">
    <source>
        <dbReference type="Proteomes" id="UP000051733"/>
    </source>
</evidence>
<dbReference type="Pfam" id="PF19258">
    <property type="entry name" value="KxYKxGKxW_sig"/>
    <property type="match status" value="1"/>
</dbReference>
<organism evidence="3 4">
    <name type="scientific">Paucilactobacillus vaccinostercus DSM 20634</name>
    <dbReference type="NCBI Taxonomy" id="1423813"/>
    <lineage>
        <taxon>Bacteria</taxon>
        <taxon>Bacillati</taxon>
        <taxon>Bacillota</taxon>
        <taxon>Bacilli</taxon>
        <taxon>Lactobacillales</taxon>
        <taxon>Lactobacillaceae</taxon>
        <taxon>Paucilactobacillus</taxon>
    </lineage>
</organism>
<protein>
    <submittedName>
        <fullName evidence="3">Uncharacterized protein</fullName>
    </submittedName>
</protein>
<proteinExistence type="predicted"/>
<sequence length="221" mass="22226">MVKCWEEIMMVGKNNFSKRIQGNLTEHYKMYKAGRTWLFAAMTGLTLGLGVLGTSTAQADDQAATSTAPTVSSASGTSAQLSGSQVTLTTSSTTAASETSTALSSATSSTVSSAVTSENTSATSSATSTATSTTVSDSTATTTSAATSNTTTLNNPTSTQIATAKASAAATYQQTGQAQQITAVADAVQATVTVGTTTKTYDGDADTPLNYNVTLGNGMVA</sequence>
<keyword evidence="4" id="KW-1185">Reference proteome</keyword>
<dbReference type="NCBIfam" id="TIGR03715">
    <property type="entry name" value="KxYKxGKxW"/>
    <property type="match status" value="1"/>
</dbReference>
<evidence type="ECO:0000313" key="3">
    <source>
        <dbReference type="EMBL" id="KRM61852.1"/>
    </source>
</evidence>
<dbReference type="STRING" id="1423813.FC26_GL001295"/>
<comment type="caution">
    <text evidence="3">The sequence shown here is derived from an EMBL/GenBank/DDBJ whole genome shotgun (WGS) entry which is preliminary data.</text>
</comment>
<evidence type="ECO:0000256" key="1">
    <source>
        <dbReference type="ARBA" id="ARBA00022729"/>
    </source>
</evidence>
<accession>A0A0R2AGA0</accession>
<dbReference type="InterPro" id="IPR022263">
    <property type="entry name" value="KxYKxGKxW"/>
</dbReference>
<feature type="region of interest" description="Disordered" evidence="2">
    <location>
        <begin position="92"/>
        <end position="154"/>
    </location>
</feature>
<dbReference type="AlphaFoldDB" id="A0A0R2AGA0"/>
<dbReference type="OrthoDB" id="3237761at2"/>
<evidence type="ECO:0000256" key="2">
    <source>
        <dbReference type="SAM" id="MobiDB-lite"/>
    </source>
</evidence>
<dbReference type="PATRIC" id="fig|1423813.3.peg.1319"/>
<name>A0A0R2AGA0_9LACO</name>
<dbReference type="Proteomes" id="UP000051733">
    <property type="component" value="Unassembled WGS sequence"/>
</dbReference>
<gene>
    <name evidence="3" type="ORF">FC26_GL001295</name>
</gene>
<keyword evidence="1" id="KW-0732">Signal</keyword>
<reference evidence="3 4" key="1">
    <citation type="journal article" date="2015" name="Genome Announc.">
        <title>Expanding the biotechnology potential of lactobacilli through comparative genomics of 213 strains and associated genera.</title>
        <authorList>
            <person name="Sun Z."/>
            <person name="Harris H.M."/>
            <person name="McCann A."/>
            <person name="Guo C."/>
            <person name="Argimon S."/>
            <person name="Zhang W."/>
            <person name="Yang X."/>
            <person name="Jeffery I.B."/>
            <person name="Cooney J.C."/>
            <person name="Kagawa T.F."/>
            <person name="Liu W."/>
            <person name="Song Y."/>
            <person name="Salvetti E."/>
            <person name="Wrobel A."/>
            <person name="Rasinkangas P."/>
            <person name="Parkhill J."/>
            <person name="Rea M.C."/>
            <person name="O'Sullivan O."/>
            <person name="Ritari J."/>
            <person name="Douillard F.P."/>
            <person name="Paul Ross R."/>
            <person name="Yang R."/>
            <person name="Briner A.E."/>
            <person name="Felis G.E."/>
            <person name="de Vos W.M."/>
            <person name="Barrangou R."/>
            <person name="Klaenhammer T.R."/>
            <person name="Caufield P.W."/>
            <person name="Cui Y."/>
            <person name="Zhang H."/>
            <person name="O'Toole P.W."/>
        </authorList>
    </citation>
    <scope>NUCLEOTIDE SEQUENCE [LARGE SCALE GENOMIC DNA]</scope>
    <source>
        <strain evidence="3 4">DSM 20634</strain>
    </source>
</reference>